<dbReference type="GO" id="GO:0005634">
    <property type="term" value="C:nucleus"/>
    <property type="evidence" value="ECO:0007669"/>
    <property type="project" value="TreeGrafter"/>
</dbReference>
<dbReference type="GO" id="GO:0019888">
    <property type="term" value="F:protein phosphatase regulator activity"/>
    <property type="evidence" value="ECO:0007669"/>
    <property type="project" value="InterPro"/>
</dbReference>
<dbReference type="PANTHER" id="PTHR16487:SF0">
    <property type="entry name" value="PROTEIN PHOSPHATASE 4 REGULATORY SUBUNIT 2-RELATED"/>
    <property type="match status" value="1"/>
</dbReference>
<proteinExistence type="inferred from homology"/>
<feature type="compositionally biased region" description="Low complexity" evidence="2">
    <location>
        <begin position="186"/>
        <end position="196"/>
    </location>
</feature>
<feature type="compositionally biased region" description="Polar residues" evidence="2">
    <location>
        <begin position="22"/>
        <end position="37"/>
    </location>
</feature>
<dbReference type="PANTHER" id="PTHR16487">
    <property type="entry name" value="PPP4R2-RELATED PROTEIN"/>
    <property type="match status" value="1"/>
</dbReference>
<dbReference type="Proteomes" id="UP000077755">
    <property type="component" value="Chromosome 6"/>
</dbReference>
<organism evidence="3 4">
    <name type="scientific">Daucus carota subsp. sativus</name>
    <name type="common">Carrot</name>
    <dbReference type="NCBI Taxonomy" id="79200"/>
    <lineage>
        <taxon>Eukaryota</taxon>
        <taxon>Viridiplantae</taxon>
        <taxon>Streptophyta</taxon>
        <taxon>Embryophyta</taxon>
        <taxon>Tracheophyta</taxon>
        <taxon>Spermatophyta</taxon>
        <taxon>Magnoliopsida</taxon>
        <taxon>eudicotyledons</taxon>
        <taxon>Gunneridae</taxon>
        <taxon>Pentapetalae</taxon>
        <taxon>asterids</taxon>
        <taxon>campanulids</taxon>
        <taxon>Apiales</taxon>
        <taxon>Apiaceae</taxon>
        <taxon>Apioideae</taxon>
        <taxon>Scandiceae</taxon>
        <taxon>Daucinae</taxon>
        <taxon>Daucus</taxon>
        <taxon>Daucus sect. Daucus</taxon>
    </lineage>
</organism>
<accession>A0AAF1B7X8</accession>
<dbReference type="GO" id="GO:0005737">
    <property type="term" value="C:cytoplasm"/>
    <property type="evidence" value="ECO:0007669"/>
    <property type="project" value="TreeGrafter"/>
</dbReference>
<evidence type="ECO:0000313" key="3">
    <source>
        <dbReference type="EMBL" id="WOH06576.1"/>
    </source>
</evidence>
<protein>
    <submittedName>
        <fullName evidence="3">Uncharacterized protein</fullName>
    </submittedName>
</protein>
<evidence type="ECO:0000256" key="2">
    <source>
        <dbReference type="SAM" id="MobiDB-lite"/>
    </source>
</evidence>
<name>A0AAF1B7X8_DAUCS</name>
<gene>
    <name evidence="3" type="ORF">DCAR_0626004</name>
</gene>
<dbReference type="AlphaFoldDB" id="A0AAF1B7X8"/>
<feature type="region of interest" description="Disordered" evidence="2">
    <location>
        <begin position="22"/>
        <end position="41"/>
    </location>
</feature>
<sequence length="250" mass="27978">METPVENSALTENVELPSVITSDVVDQNHDNTVSSPPNDREMEFKHKIAEEEAKSMLEVIAATGKFWHDWDELKSMLSLYLKQVLSEYPEAKMTSEQQISSLGETYVELVKRLDNDLHSFVDGPPFTLQRLSEILLAARSIYPNLSRLAFALEKNLSVTSTLTISTDPYPPPMIQSVNEPDKGTEEPQQLQTTTEQNGVEPMVVDRDETAMSEITASENEISNNMMLDMSAFEALVGRTVEPVSRPPDES</sequence>
<dbReference type="EMBL" id="CP093348">
    <property type="protein sequence ID" value="WOH06576.1"/>
    <property type="molecule type" value="Genomic_DNA"/>
</dbReference>
<evidence type="ECO:0000256" key="1">
    <source>
        <dbReference type="ARBA" id="ARBA00009207"/>
    </source>
</evidence>
<keyword evidence="4" id="KW-1185">Reference proteome</keyword>
<evidence type="ECO:0000313" key="4">
    <source>
        <dbReference type="Proteomes" id="UP000077755"/>
    </source>
</evidence>
<dbReference type="InterPro" id="IPR015267">
    <property type="entry name" value="PPP4R2"/>
</dbReference>
<feature type="region of interest" description="Disordered" evidence="2">
    <location>
        <begin position="167"/>
        <end position="199"/>
    </location>
</feature>
<dbReference type="GO" id="GO:0030289">
    <property type="term" value="C:protein phosphatase 4 complex"/>
    <property type="evidence" value="ECO:0007669"/>
    <property type="project" value="InterPro"/>
</dbReference>
<comment type="similarity">
    <text evidence="1">Belongs to the PPP4R2 family.</text>
</comment>
<reference evidence="3" key="2">
    <citation type="submission" date="2022-03" db="EMBL/GenBank/DDBJ databases">
        <title>Draft title - Genomic analysis of global carrot germplasm unveils the trajectory of domestication and the origin of high carotenoid orange carrot.</title>
        <authorList>
            <person name="Iorizzo M."/>
            <person name="Ellison S."/>
            <person name="Senalik D."/>
            <person name="Macko-Podgorni A."/>
            <person name="Grzebelus D."/>
            <person name="Bostan H."/>
            <person name="Rolling W."/>
            <person name="Curaba J."/>
            <person name="Simon P."/>
        </authorList>
    </citation>
    <scope>NUCLEOTIDE SEQUENCE</scope>
    <source>
        <tissue evidence="3">Leaf</tissue>
    </source>
</reference>
<reference evidence="3" key="1">
    <citation type="journal article" date="2016" name="Nat. Genet.">
        <title>A high-quality carrot genome assembly provides new insights into carotenoid accumulation and asterid genome evolution.</title>
        <authorList>
            <person name="Iorizzo M."/>
            <person name="Ellison S."/>
            <person name="Senalik D."/>
            <person name="Zeng P."/>
            <person name="Satapoomin P."/>
            <person name="Huang J."/>
            <person name="Bowman M."/>
            <person name="Iovene M."/>
            <person name="Sanseverino W."/>
            <person name="Cavagnaro P."/>
            <person name="Yildiz M."/>
            <person name="Macko-Podgorni A."/>
            <person name="Moranska E."/>
            <person name="Grzebelus E."/>
            <person name="Grzebelus D."/>
            <person name="Ashrafi H."/>
            <person name="Zheng Z."/>
            <person name="Cheng S."/>
            <person name="Spooner D."/>
            <person name="Van Deynze A."/>
            <person name="Simon P."/>
        </authorList>
    </citation>
    <scope>NUCLEOTIDE SEQUENCE</scope>
    <source>
        <tissue evidence="3">Leaf</tissue>
    </source>
</reference>
<dbReference type="Pfam" id="PF09184">
    <property type="entry name" value="PPP4R2"/>
    <property type="match status" value="1"/>
</dbReference>